<dbReference type="RefSeq" id="WP_204392515.1">
    <property type="nucleotide sequence ID" value="NZ_JAFBBW010000001.1"/>
</dbReference>
<dbReference type="EMBL" id="JBHSJC010000001">
    <property type="protein sequence ID" value="MFC4829080.1"/>
    <property type="molecule type" value="Genomic_DNA"/>
</dbReference>
<evidence type="ECO:0000313" key="1">
    <source>
        <dbReference type="EMBL" id="MFC4829080.1"/>
    </source>
</evidence>
<evidence type="ECO:0008006" key="3">
    <source>
        <dbReference type="Google" id="ProtNLM"/>
    </source>
</evidence>
<gene>
    <name evidence="1" type="ORF">ACFPER_09785</name>
</gene>
<name>A0ABV9R653_9MICO</name>
<proteinExistence type="predicted"/>
<comment type="caution">
    <text evidence="1">The sequence shown here is derived from an EMBL/GenBank/DDBJ whole genome shotgun (WGS) entry which is preliminary data.</text>
</comment>
<reference evidence="2" key="1">
    <citation type="journal article" date="2019" name="Int. J. Syst. Evol. Microbiol.">
        <title>The Global Catalogue of Microorganisms (GCM) 10K type strain sequencing project: providing services to taxonomists for standard genome sequencing and annotation.</title>
        <authorList>
            <consortium name="The Broad Institute Genomics Platform"/>
            <consortium name="The Broad Institute Genome Sequencing Center for Infectious Disease"/>
            <person name="Wu L."/>
            <person name="Ma J."/>
        </authorList>
    </citation>
    <scope>NUCLEOTIDE SEQUENCE [LARGE SCALE GENOMIC DNA]</scope>
    <source>
        <strain evidence="2">CGMCC 1.12192</strain>
    </source>
</reference>
<dbReference type="Proteomes" id="UP001595960">
    <property type="component" value="Unassembled WGS sequence"/>
</dbReference>
<accession>A0ABV9R653</accession>
<sequence>MPTARLSHFETDASRARDVVALGQRIGTLTVGRVDASDMYRAGLVQIVSAMDHYFHGVVLDRAVDLMLGRLTSTSTSTKVGVSFDAVRQILATASLADQELAARTHVSQCLALETFQKPDDIGSALSIVGIPKLWSTVFGNDAGSTKLALGLIVTRRNRIVHQSDSDPLTPGMVTPLSDTDALGAIDTVTAIVRDIDAIL</sequence>
<organism evidence="1 2">
    <name type="scientific">Agromyces aurantiacus</name>
    <dbReference type="NCBI Taxonomy" id="165814"/>
    <lineage>
        <taxon>Bacteria</taxon>
        <taxon>Bacillati</taxon>
        <taxon>Actinomycetota</taxon>
        <taxon>Actinomycetes</taxon>
        <taxon>Micrococcales</taxon>
        <taxon>Microbacteriaceae</taxon>
        <taxon>Agromyces</taxon>
    </lineage>
</organism>
<protein>
    <recommendedName>
        <fullName evidence="3">RiboL-PSP-HEPN domain-containing protein</fullName>
    </recommendedName>
</protein>
<keyword evidence="2" id="KW-1185">Reference proteome</keyword>
<evidence type="ECO:0000313" key="2">
    <source>
        <dbReference type="Proteomes" id="UP001595960"/>
    </source>
</evidence>